<dbReference type="Pfam" id="PF14206">
    <property type="entry name" value="Cys_rich_CPCC"/>
    <property type="match status" value="1"/>
</dbReference>
<name>A0A2S7SVX5_9BACT</name>
<keyword evidence="3" id="KW-1185">Reference proteome</keyword>
<evidence type="ECO:0000313" key="2">
    <source>
        <dbReference type="EMBL" id="PQJ10884.1"/>
    </source>
</evidence>
<dbReference type="Proteomes" id="UP000239872">
    <property type="component" value="Unassembled WGS sequence"/>
</dbReference>
<feature type="domain" description="Cysteine-rich CPCC" evidence="1">
    <location>
        <begin position="7"/>
        <end position="79"/>
    </location>
</feature>
<dbReference type="OrthoDB" id="1456570at2"/>
<dbReference type="EMBL" id="PPSL01000003">
    <property type="protein sequence ID" value="PQJ10884.1"/>
    <property type="molecule type" value="Genomic_DNA"/>
</dbReference>
<accession>A0A2S7SVX5</accession>
<dbReference type="RefSeq" id="WP_105039611.1">
    <property type="nucleotide sequence ID" value="NZ_PPSL01000003.1"/>
</dbReference>
<proteinExistence type="predicted"/>
<organism evidence="2 3">
    <name type="scientific">Flavipsychrobacter stenotrophus</name>
    <dbReference type="NCBI Taxonomy" id="2077091"/>
    <lineage>
        <taxon>Bacteria</taxon>
        <taxon>Pseudomonadati</taxon>
        <taxon>Bacteroidota</taxon>
        <taxon>Chitinophagia</taxon>
        <taxon>Chitinophagales</taxon>
        <taxon>Chitinophagaceae</taxon>
        <taxon>Flavipsychrobacter</taxon>
    </lineage>
</organism>
<protein>
    <submittedName>
        <fullName evidence="2">Hydrolase</fullName>
    </submittedName>
</protein>
<dbReference type="InterPro" id="IPR025983">
    <property type="entry name" value="Cys_rich_CPCC"/>
</dbReference>
<keyword evidence="2" id="KW-0378">Hydrolase</keyword>
<gene>
    <name evidence="2" type="ORF">CJD36_013005</name>
</gene>
<dbReference type="GO" id="GO:0016787">
    <property type="term" value="F:hydrolase activity"/>
    <property type="evidence" value="ECO:0007669"/>
    <property type="project" value="UniProtKB-KW"/>
</dbReference>
<evidence type="ECO:0000313" key="3">
    <source>
        <dbReference type="Proteomes" id="UP000239872"/>
    </source>
</evidence>
<comment type="caution">
    <text evidence="2">The sequence shown here is derived from an EMBL/GenBank/DDBJ whole genome shotgun (WGS) entry which is preliminary data.</text>
</comment>
<evidence type="ECO:0000259" key="1">
    <source>
        <dbReference type="Pfam" id="PF14206"/>
    </source>
</evidence>
<sequence>MNGKDTQCACCGYYTLGEGSIYDICPVCFWEDCAVQNEDPDDSGGPNHVSLKEAKANYKQYEVVELQFKEHVRKPTEEEMKPR</sequence>
<dbReference type="AlphaFoldDB" id="A0A2S7SVX5"/>
<reference evidence="2 3" key="1">
    <citation type="submission" date="2018-01" db="EMBL/GenBank/DDBJ databases">
        <title>A novel member of the phylum Bacteroidetes isolated from glacier ice.</title>
        <authorList>
            <person name="Liu Q."/>
            <person name="Xin Y.-H."/>
        </authorList>
    </citation>
    <scope>NUCLEOTIDE SEQUENCE [LARGE SCALE GENOMIC DNA]</scope>
    <source>
        <strain evidence="2 3">RB1R16</strain>
    </source>
</reference>